<dbReference type="SUPFAM" id="SSF48452">
    <property type="entry name" value="TPR-like"/>
    <property type="match status" value="1"/>
</dbReference>
<dbReference type="EMBL" id="SOAX01000003">
    <property type="protein sequence ID" value="TDT41569.1"/>
    <property type="molecule type" value="Genomic_DNA"/>
</dbReference>
<evidence type="ECO:0000256" key="3">
    <source>
        <dbReference type="ARBA" id="ARBA00023163"/>
    </source>
</evidence>
<comment type="caution">
    <text evidence="5">The sequence shown here is derived from an EMBL/GenBank/DDBJ whole genome shotgun (WGS) entry which is preliminary data.</text>
</comment>
<dbReference type="PANTHER" id="PTHR44688">
    <property type="entry name" value="DNA-BINDING TRANSCRIPTIONAL ACTIVATOR DEVR_DOSR"/>
    <property type="match status" value="1"/>
</dbReference>
<sequence>MLLATKFMRPAVDPRAVARPRLLSRMEATPGRRLTAITAPAGYGKTTLVNQWCDQQASAVAWLSLDDHDDEPRRFWTYFIGALEQTVLPHRDDIHHYLNADDEQHLEGAITALINALIQEAIPFCGLILDDYHLIQDPRIHRQMTFLIEHGPPSLHLVLLSRTEPPLPLSKWQVKGWMNALHASDLAFSETECSAFFNDYMGMALDEQSIRRLWHRTEGWAAAMQLAALSGNDRNDPGTASEVLGDGGDSKQINDYILTEILERQPTELREFLLDCSVCRRLCASLCNSMMEREDSQSLLDQLVAANLFIIPLDTRNEWFRLHDLFREALSLRLKQSDPDRYQTLQARAIRWLLDQDYLQEAIIQLIELEDWDWLEEVLELYGNNLIHAGFHELVHRWLQYLPDERTTSNPRLLMLQIWALFFLNRLNNIEPLLEQLEDLLDTRVAGSHHNADVALALHSEIALIRSYMARTRSDHSSAQDLTQQVLRDIDHTNIPLKSVTYYGIGLDCYANGDLASATTALESAIEHGKKEKKHATTLSSGGLLAWILFYQGEMDRALDIGTSVREWVNSYHTDPQQPRLVSCWQNSAMVQIYREKNDLTLAETYLTPLLPHLESGTEPGQHVVIQYTRAHLAFSRGDYGEAIDYLEDAERVQNQKRDAILFEPPCLEALHVRCLLALGDTEAASAWRERLENSQYRNPINREQAQIGLARVQLAEGHGDEAINTLAPLRLSTERGRHIKHLIELLALYATCLEAQNQQEQACTMLYRGLELASRDHFLRLFVEEGGDLTRIFRRMDKSGLPSSFLRELEPLLPDAGESPPQAETPAPTRKTAADALVEPLSQREVEVLQLIYAGHANKEIARRMAVAQTTVKAHIRNLYGKLGATSRTGALARARELGLLE</sequence>
<dbReference type="InterPro" id="IPR036388">
    <property type="entry name" value="WH-like_DNA-bd_sf"/>
</dbReference>
<dbReference type="Proteomes" id="UP000295830">
    <property type="component" value="Unassembled WGS sequence"/>
</dbReference>
<dbReference type="SMART" id="SM00421">
    <property type="entry name" value="HTH_LUXR"/>
    <property type="match status" value="1"/>
</dbReference>
<dbReference type="SUPFAM" id="SSF46894">
    <property type="entry name" value="C-terminal effector domain of the bipartite response regulators"/>
    <property type="match status" value="1"/>
</dbReference>
<dbReference type="PROSITE" id="PS50043">
    <property type="entry name" value="HTH_LUXR_2"/>
    <property type="match status" value="1"/>
</dbReference>
<dbReference type="InterPro" id="IPR011990">
    <property type="entry name" value="TPR-like_helical_dom_sf"/>
</dbReference>
<keyword evidence="2" id="KW-0238">DNA-binding</keyword>
<evidence type="ECO:0000313" key="5">
    <source>
        <dbReference type="EMBL" id="TDT41569.1"/>
    </source>
</evidence>
<keyword evidence="6" id="KW-1185">Reference proteome</keyword>
<dbReference type="SUPFAM" id="SSF52540">
    <property type="entry name" value="P-loop containing nucleoside triphosphate hydrolases"/>
    <property type="match status" value="1"/>
</dbReference>
<dbReference type="InterPro" id="IPR027417">
    <property type="entry name" value="P-loop_NTPase"/>
</dbReference>
<dbReference type="Pfam" id="PF00196">
    <property type="entry name" value="GerE"/>
    <property type="match status" value="1"/>
</dbReference>
<dbReference type="InterPro" id="IPR000792">
    <property type="entry name" value="Tscrpt_reg_LuxR_C"/>
</dbReference>
<dbReference type="Gene3D" id="3.40.50.300">
    <property type="entry name" value="P-loop containing nucleotide triphosphate hydrolases"/>
    <property type="match status" value="1"/>
</dbReference>
<protein>
    <submittedName>
        <fullName evidence="5">LuxR family maltose regulon positive regulatory protein</fullName>
    </submittedName>
</protein>
<evidence type="ECO:0000256" key="1">
    <source>
        <dbReference type="ARBA" id="ARBA00023015"/>
    </source>
</evidence>
<dbReference type="RefSeq" id="WP_133735928.1">
    <property type="nucleotide sequence ID" value="NZ_SOAX01000003.1"/>
</dbReference>
<dbReference type="CDD" id="cd06170">
    <property type="entry name" value="LuxR_C_like"/>
    <property type="match status" value="1"/>
</dbReference>
<dbReference type="InterPro" id="IPR016032">
    <property type="entry name" value="Sig_transdc_resp-reg_C-effctor"/>
</dbReference>
<dbReference type="InterPro" id="IPR059106">
    <property type="entry name" value="WHD_MalT"/>
</dbReference>
<evidence type="ECO:0000259" key="4">
    <source>
        <dbReference type="PROSITE" id="PS50043"/>
    </source>
</evidence>
<dbReference type="GO" id="GO:0003677">
    <property type="term" value="F:DNA binding"/>
    <property type="evidence" value="ECO:0007669"/>
    <property type="project" value="UniProtKB-KW"/>
</dbReference>
<keyword evidence="3" id="KW-0804">Transcription</keyword>
<dbReference type="SMART" id="SM00028">
    <property type="entry name" value="TPR"/>
    <property type="match status" value="3"/>
</dbReference>
<dbReference type="InterPro" id="IPR041617">
    <property type="entry name" value="TPR_MalT"/>
</dbReference>
<dbReference type="Gene3D" id="1.10.10.10">
    <property type="entry name" value="Winged helix-like DNA-binding domain superfamily/Winged helix DNA-binding domain"/>
    <property type="match status" value="1"/>
</dbReference>
<dbReference type="Pfam" id="PF25873">
    <property type="entry name" value="WHD_MalT"/>
    <property type="match status" value="1"/>
</dbReference>
<dbReference type="OrthoDB" id="1123107at2"/>
<dbReference type="InterPro" id="IPR019734">
    <property type="entry name" value="TPR_rpt"/>
</dbReference>
<feature type="domain" description="HTH luxR-type" evidence="4">
    <location>
        <begin position="835"/>
        <end position="900"/>
    </location>
</feature>
<reference evidence="5 6" key="1">
    <citation type="submission" date="2019-03" db="EMBL/GenBank/DDBJ databases">
        <title>Genomic Encyclopedia of Type Strains, Phase IV (KMG-IV): sequencing the most valuable type-strain genomes for metagenomic binning, comparative biology and taxonomic classification.</title>
        <authorList>
            <person name="Goeker M."/>
        </authorList>
    </citation>
    <scope>NUCLEOTIDE SEQUENCE [LARGE SCALE GENOMIC DNA]</scope>
    <source>
        <strain evidence="5 6">DSM 15505</strain>
    </source>
</reference>
<dbReference type="GO" id="GO:0006355">
    <property type="term" value="P:regulation of DNA-templated transcription"/>
    <property type="evidence" value="ECO:0007669"/>
    <property type="project" value="InterPro"/>
</dbReference>
<organism evidence="5 6">
    <name type="scientific">Halospina denitrificans</name>
    <dbReference type="NCBI Taxonomy" id="332522"/>
    <lineage>
        <taxon>Bacteria</taxon>
        <taxon>Pseudomonadati</taxon>
        <taxon>Pseudomonadota</taxon>
        <taxon>Gammaproteobacteria</taxon>
        <taxon>Halospina</taxon>
    </lineage>
</organism>
<proteinExistence type="predicted"/>
<dbReference type="PROSITE" id="PS00622">
    <property type="entry name" value="HTH_LUXR_1"/>
    <property type="match status" value="1"/>
</dbReference>
<dbReference type="Gene3D" id="1.25.40.10">
    <property type="entry name" value="Tetratricopeptide repeat domain"/>
    <property type="match status" value="1"/>
</dbReference>
<evidence type="ECO:0000313" key="6">
    <source>
        <dbReference type="Proteomes" id="UP000295830"/>
    </source>
</evidence>
<gene>
    <name evidence="5" type="ORF">DES49_1665</name>
</gene>
<dbReference type="PANTHER" id="PTHR44688:SF16">
    <property type="entry name" value="DNA-BINDING TRANSCRIPTIONAL ACTIVATOR DEVR_DOSR"/>
    <property type="match status" value="1"/>
</dbReference>
<accession>A0A4R7JWZ2</accession>
<dbReference type="Pfam" id="PF17874">
    <property type="entry name" value="TPR_MalT"/>
    <property type="match status" value="1"/>
</dbReference>
<name>A0A4R7JWZ2_9GAMM</name>
<keyword evidence="1" id="KW-0805">Transcription regulation</keyword>
<evidence type="ECO:0000256" key="2">
    <source>
        <dbReference type="ARBA" id="ARBA00023125"/>
    </source>
</evidence>
<dbReference type="AlphaFoldDB" id="A0A4R7JWZ2"/>
<dbReference type="PRINTS" id="PR00038">
    <property type="entry name" value="HTHLUXR"/>
</dbReference>